<name>A0A1R0H7X5_9FUNG</name>
<feature type="domain" description="ABC transmembrane type-1" evidence="11">
    <location>
        <begin position="974"/>
        <end position="1301"/>
    </location>
</feature>
<dbReference type="InterPro" id="IPR027417">
    <property type="entry name" value="P-loop_NTPase"/>
</dbReference>
<evidence type="ECO:0000256" key="1">
    <source>
        <dbReference type="ARBA" id="ARBA00004370"/>
    </source>
</evidence>
<dbReference type="PROSITE" id="PS50893">
    <property type="entry name" value="ABC_TRANSPORTER_2"/>
    <property type="match status" value="2"/>
</dbReference>
<comment type="subcellular location">
    <subcellularLocation>
        <location evidence="1">Membrane</location>
    </subcellularLocation>
</comment>
<evidence type="ECO:0000256" key="9">
    <source>
        <dbReference type="SAM" id="Phobius"/>
    </source>
</evidence>
<dbReference type="InterPro" id="IPR011527">
    <property type="entry name" value="ABC1_TM_dom"/>
</dbReference>
<keyword evidence="7 9" id="KW-0472">Membrane</keyword>
<keyword evidence="6 9" id="KW-1133">Transmembrane helix</keyword>
<feature type="transmembrane region" description="Helical" evidence="9">
    <location>
        <begin position="1058"/>
        <end position="1083"/>
    </location>
</feature>
<dbReference type="GO" id="GO:0005524">
    <property type="term" value="F:ATP binding"/>
    <property type="evidence" value="ECO:0007669"/>
    <property type="project" value="UniProtKB-KW"/>
</dbReference>
<dbReference type="CDD" id="cd18596">
    <property type="entry name" value="ABC_6TM_VMR1_D1_like"/>
    <property type="match status" value="1"/>
</dbReference>
<feature type="transmembrane region" description="Helical" evidence="9">
    <location>
        <begin position="6"/>
        <end position="26"/>
    </location>
</feature>
<feature type="region of interest" description="Disordered" evidence="8">
    <location>
        <begin position="875"/>
        <end position="903"/>
    </location>
</feature>
<evidence type="ECO:0000256" key="2">
    <source>
        <dbReference type="ARBA" id="ARBA00022448"/>
    </source>
</evidence>
<dbReference type="PROSITE" id="PS00211">
    <property type="entry name" value="ABC_TRANSPORTER_1"/>
    <property type="match status" value="2"/>
</dbReference>
<dbReference type="CDD" id="cd03250">
    <property type="entry name" value="ABCC_MRP_domain1"/>
    <property type="match status" value="1"/>
</dbReference>
<dbReference type="OrthoDB" id="6500128at2759"/>
<feature type="transmembrane region" description="Helical" evidence="9">
    <location>
        <begin position="92"/>
        <end position="112"/>
    </location>
</feature>
<dbReference type="GO" id="GO:0016020">
    <property type="term" value="C:membrane"/>
    <property type="evidence" value="ECO:0007669"/>
    <property type="project" value="UniProtKB-SubCell"/>
</dbReference>
<dbReference type="EMBL" id="LSSL01000202">
    <property type="protein sequence ID" value="OLY85174.1"/>
    <property type="molecule type" value="Genomic_DNA"/>
</dbReference>
<feature type="transmembrane region" description="Helical" evidence="9">
    <location>
        <begin position="310"/>
        <end position="327"/>
    </location>
</feature>
<keyword evidence="3 9" id="KW-0812">Transmembrane</keyword>
<organism evidence="12 13">
    <name type="scientific">Smittium mucronatum</name>
    <dbReference type="NCBI Taxonomy" id="133383"/>
    <lineage>
        <taxon>Eukaryota</taxon>
        <taxon>Fungi</taxon>
        <taxon>Fungi incertae sedis</taxon>
        <taxon>Zoopagomycota</taxon>
        <taxon>Kickxellomycotina</taxon>
        <taxon>Harpellomycetes</taxon>
        <taxon>Harpellales</taxon>
        <taxon>Legeriomycetaceae</taxon>
        <taxon>Smittium</taxon>
    </lineage>
</organism>
<feature type="transmembrane region" description="Helical" evidence="9">
    <location>
        <begin position="1159"/>
        <end position="1179"/>
    </location>
</feature>
<dbReference type="SUPFAM" id="SSF90123">
    <property type="entry name" value="ABC transporter transmembrane region"/>
    <property type="match status" value="2"/>
</dbReference>
<feature type="transmembrane region" description="Helical" evidence="9">
    <location>
        <begin position="146"/>
        <end position="164"/>
    </location>
</feature>
<evidence type="ECO:0000256" key="7">
    <source>
        <dbReference type="ARBA" id="ARBA00023136"/>
    </source>
</evidence>
<evidence type="ECO:0000256" key="4">
    <source>
        <dbReference type="ARBA" id="ARBA00022741"/>
    </source>
</evidence>
<feature type="transmembrane region" description="Helical" evidence="9">
    <location>
        <begin position="270"/>
        <end position="290"/>
    </location>
</feature>
<evidence type="ECO:0000256" key="5">
    <source>
        <dbReference type="ARBA" id="ARBA00022840"/>
    </source>
</evidence>
<dbReference type="Pfam" id="PF00005">
    <property type="entry name" value="ABC_tran"/>
    <property type="match status" value="2"/>
</dbReference>
<dbReference type="Gene3D" id="1.20.1560.10">
    <property type="entry name" value="ABC transporter type 1, transmembrane domain"/>
    <property type="match status" value="2"/>
</dbReference>
<dbReference type="SMART" id="SM00382">
    <property type="entry name" value="AAA"/>
    <property type="match status" value="2"/>
</dbReference>
<dbReference type="Pfam" id="PF00664">
    <property type="entry name" value="ABC_membrane"/>
    <property type="match status" value="2"/>
</dbReference>
<proteinExistence type="predicted"/>
<evidence type="ECO:0000256" key="8">
    <source>
        <dbReference type="SAM" id="MobiDB-lite"/>
    </source>
</evidence>
<feature type="domain" description="ABC transporter" evidence="10">
    <location>
        <begin position="1373"/>
        <end position="1701"/>
    </location>
</feature>
<feature type="transmembrane region" description="Helical" evidence="9">
    <location>
        <begin position="417"/>
        <end position="437"/>
    </location>
</feature>
<keyword evidence="4" id="KW-0547">Nucleotide-binding</keyword>
<dbReference type="InterPro" id="IPR003593">
    <property type="entry name" value="AAA+_ATPase"/>
</dbReference>
<evidence type="ECO:0000313" key="13">
    <source>
        <dbReference type="Proteomes" id="UP000187455"/>
    </source>
</evidence>
<dbReference type="CDD" id="cd18604">
    <property type="entry name" value="ABC_6TM_VMR1_D2_like"/>
    <property type="match status" value="1"/>
</dbReference>
<evidence type="ECO:0000256" key="6">
    <source>
        <dbReference type="ARBA" id="ARBA00022989"/>
    </source>
</evidence>
<dbReference type="InterPro" id="IPR017871">
    <property type="entry name" value="ABC_transporter-like_CS"/>
</dbReference>
<dbReference type="InterPro" id="IPR050173">
    <property type="entry name" value="ABC_transporter_C-like"/>
</dbReference>
<keyword evidence="2" id="KW-0813">Transport</keyword>
<feature type="transmembrane region" description="Helical" evidence="9">
    <location>
        <begin position="538"/>
        <end position="560"/>
    </location>
</feature>
<dbReference type="CDD" id="cd03244">
    <property type="entry name" value="ABCC_MRP_domain2"/>
    <property type="match status" value="1"/>
</dbReference>
<evidence type="ECO:0000313" key="12">
    <source>
        <dbReference type="EMBL" id="OLY85174.1"/>
    </source>
</evidence>
<feature type="domain" description="ABC transmembrane type-1" evidence="11">
    <location>
        <begin position="275"/>
        <end position="565"/>
    </location>
</feature>
<keyword evidence="5" id="KW-0067">ATP-binding</keyword>
<dbReference type="PANTHER" id="PTHR24223:SF356">
    <property type="entry name" value="ATP-BINDING CASSETTE TRANSPORTER ABC4"/>
    <property type="match status" value="1"/>
</dbReference>
<evidence type="ECO:0000259" key="11">
    <source>
        <dbReference type="PROSITE" id="PS50929"/>
    </source>
</evidence>
<dbReference type="InterPro" id="IPR003439">
    <property type="entry name" value="ABC_transporter-like_ATP-bd"/>
</dbReference>
<protein>
    <submittedName>
        <fullName evidence="12">ATP-dependent bile acid permease</fullName>
    </submittedName>
</protein>
<keyword evidence="13" id="KW-1185">Reference proteome</keyword>
<evidence type="ECO:0000259" key="10">
    <source>
        <dbReference type="PROSITE" id="PS50893"/>
    </source>
</evidence>
<dbReference type="InterPro" id="IPR036640">
    <property type="entry name" value="ABC1_TM_sf"/>
</dbReference>
<feature type="transmembrane region" description="Helical" evidence="9">
    <location>
        <begin position="500"/>
        <end position="526"/>
    </location>
</feature>
<dbReference type="GO" id="GO:0016887">
    <property type="term" value="F:ATP hydrolysis activity"/>
    <property type="evidence" value="ECO:0007669"/>
    <property type="project" value="InterPro"/>
</dbReference>
<feature type="domain" description="ABC transporter" evidence="10">
    <location>
        <begin position="622"/>
        <end position="875"/>
    </location>
</feature>
<accession>A0A1R0H7X5</accession>
<feature type="transmembrane region" description="Helical" evidence="9">
    <location>
        <begin position="971"/>
        <end position="992"/>
    </location>
</feature>
<gene>
    <name evidence="12" type="ORF">AYI68_g638</name>
</gene>
<evidence type="ECO:0000256" key="3">
    <source>
        <dbReference type="ARBA" id="ARBA00022692"/>
    </source>
</evidence>
<dbReference type="GO" id="GO:0140359">
    <property type="term" value="F:ABC-type transporter activity"/>
    <property type="evidence" value="ECO:0007669"/>
    <property type="project" value="InterPro"/>
</dbReference>
<dbReference type="STRING" id="133383.A0A1R0H7X5"/>
<dbReference type="PROSITE" id="PS50929">
    <property type="entry name" value="ABC_TM1F"/>
    <property type="match status" value="2"/>
</dbReference>
<feature type="transmembrane region" description="Helical" evidence="9">
    <location>
        <begin position="1133"/>
        <end position="1153"/>
    </location>
</feature>
<dbReference type="SUPFAM" id="SSF52540">
    <property type="entry name" value="P-loop containing nucleoside triphosphate hydrolases"/>
    <property type="match status" value="2"/>
</dbReference>
<dbReference type="Gene3D" id="3.40.50.300">
    <property type="entry name" value="P-loop containing nucleotide triphosphate hydrolases"/>
    <property type="match status" value="2"/>
</dbReference>
<reference evidence="12 13" key="1">
    <citation type="journal article" date="2016" name="Mol. Biol. Evol.">
        <title>Genome-Wide Survey of Gut Fungi (Harpellales) Reveals the First Horizontally Transferred Ubiquitin Gene from a Mosquito Host.</title>
        <authorList>
            <person name="Wang Y."/>
            <person name="White M.M."/>
            <person name="Kvist S."/>
            <person name="Moncalvo J.M."/>
        </authorList>
    </citation>
    <scope>NUCLEOTIDE SEQUENCE [LARGE SCALE GENOMIC DNA]</scope>
    <source>
        <strain evidence="12 13">ALG-7-W6</strain>
    </source>
</reference>
<dbReference type="PANTHER" id="PTHR24223">
    <property type="entry name" value="ATP-BINDING CASSETTE SUB-FAMILY C"/>
    <property type="match status" value="1"/>
</dbReference>
<dbReference type="Proteomes" id="UP000187455">
    <property type="component" value="Unassembled WGS sequence"/>
</dbReference>
<sequence length="1714" mass="192502">MHLPLLEISLISSTWTISGLLALFFFSDSRSQKSSSSLPDGSNSAEKKLKVLDEYIESNKANAATVNTHPLPSFFYKNDLIYSDNFSSLSGLITLLYFVQTAIYFYIFFFVLSDSNLPVLDTILKNLFLFNWTFSWFTQPPKWYDYLLPFNSALLLLISGSLSASPSPRRPANRPANISYCGSVYTSNDVLIPSPESSCSFWDYMLFNWLSGLVNEAQRIQLSYTDLYSLPLINLPGYCYNRYLSSVSSLNPSTSYPLSLILIRVFSPELIIQSFLIVFISALKFSGPFFLERIVNQLENVGPSFDPSIAYMYCFGLLFFGLVQLLLENHSLWIGRKISIRLRNILFSKIISKTLRSSSSSSQESSTKSTNSPVHEKNTDIMNLVTVDMSRLAEISAYLDFSIINIAQLFIGLYYLYYLMGISSIFGLSFMVAHYFLSKYFFDLILSLQEKVNSISDQRIASITEMLSSIRAVKLFGWESKFISKISIIRNNQLDKLWNVFKLTVISFTNMSLTPILVLFSSFWFYSVVFGNKITSEVAFTSISIFGILKIAFENFPWIFAQIIGGSVSLGRISSFLDEPEVQPASDRLFLDNTQSNKLGFDNATLSWNHESKNKSVPENHFNTDSITQTPQSAPNLAVNTNSFYLKNISIDFVLGKLNLIAGPIGSGKSSLLSALVGEMFLLDGKLNVPHSQNSSFINSPNPNTDLINIDSIGYVPQEAWLRNGSVRDNILFGEDYDPLKYKKIIAAVALKPDLVNLAHGDKTMVGERGISLSGGQKQRISLARSLYSSKNQILLIDDCLSAIDSHTSHHILKHCFSDQNIIRGRTIVLVTHHVEMVLPLTEWVILMKDGSVVGQGSPSKDSDQEWFKSLFKKPKNDNHKSATNSKIKNSHTKKQKGISSSEIESVNKNNIAPQSIDISNSVPDLPINVGHELDPNPPSIETETQEIKESGVVKLSVWKVYFDAVGGAKYWYFVLLLAVLTQVLSLAHSYWVRVWVQDSNQADGLLINKIVPVLIHSPAGIMFNKLTSYISYSLSNNKHSSHYQNANDLYASQNNSIYYLSVYILLGIIMSLAKQLSFYYFYRGSLSASKMIHERLLDGVVHATPEFFEKTPVGQILNRFSRDMQKIDETTIDAFGVWIFDFLAVIEIVLVISFVAPILLLFGLIIFAYYFSLAVRYLNATREIKRMEANTLSPLLSLVSELKTGLPIIRAFGKINDYWVEAAKRLDSYNRPYYLLWAANRWLSVRSDIAGLLISFSSALVVVYYRDNIDSSLAGFTLKYALMFSMSMMWVVRMSSDVELGLNSVERVSQFFKDKLPQEAPEFYQEPENNDQNIQISINEHQSLHILDEDDSAQMRKPMIDTPAGWPHSGDLVVSNLSVKYGKNSDYVLEGLNFSLKSGQRLGLVGRTGSGKSTLVHSLLRLVEPEITSEIFLDGVDIMRVGLGNLRSSVTIIPQDPMLFEGSIRYNLDLFNEYTDEQIWNALYKVHLVDNPHHQFDLISVPNNTNASSSVLNNLKSNDITPPSVNSPLLSSHQESSSSLDLSSKAIESYSSFDDIENNPAPSSNSNLEGLVKKRRVVFSDLNSKISTGGKNLSLGQRQLVALARALLRQSKLIIMDEATASIDFETDLLIQQTIRNFSTKSNNEQNGFAKSTVICIAHRLLTIMDYDLVMVLEKGKIVGFGSPLELITSNPTFKSMCESSRDYKKLLEIAQR</sequence>
<feature type="transmembrane region" description="Helical" evidence="9">
    <location>
        <begin position="1250"/>
        <end position="1267"/>
    </location>
</feature>
<comment type="caution">
    <text evidence="12">The sequence shown here is derived from an EMBL/GenBank/DDBJ whole genome shotgun (WGS) entry which is preliminary data.</text>
</comment>